<dbReference type="Pfam" id="PF01263">
    <property type="entry name" value="Aldose_epim"/>
    <property type="match status" value="1"/>
</dbReference>
<name>A0A0B5QLC3_CLOBE</name>
<reference evidence="2" key="1">
    <citation type="submission" date="2014-12" db="EMBL/GenBank/DDBJ databases">
        <title>Genome sequence of Clostridium beijerinckii strain 59B.</title>
        <authorList>
            <person name="Little G.T."/>
            <person name="Minton N.P."/>
        </authorList>
    </citation>
    <scope>NUCLEOTIDE SEQUENCE [LARGE SCALE GENOMIC DNA]</scope>
    <source>
        <strain evidence="2">59B</strain>
    </source>
</reference>
<gene>
    <name evidence="1" type="ORF">LF65_05151</name>
</gene>
<dbReference type="GO" id="GO:0030246">
    <property type="term" value="F:carbohydrate binding"/>
    <property type="evidence" value="ECO:0007669"/>
    <property type="project" value="InterPro"/>
</dbReference>
<dbReference type="InterPro" id="IPR008183">
    <property type="entry name" value="Aldose_1/G6P_1-epimerase"/>
</dbReference>
<organism evidence="1 2">
    <name type="scientific">Clostridium beijerinckii</name>
    <name type="common">Clostridium MP</name>
    <dbReference type="NCBI Taxonomy" id="1520"/>
    <lineage>
        <taxon>Bacteria</taxon>
        <taxon>Bacillati</taxon>
        <taxon>Bacillota</taxon>
        <taxon>Clostridia</taxon>
        <taxon>Eubacteriales</taxon>
        <taxon>Clostridiaceae</taxon>
        <taxon>Clostridium</taxon>
    </lineage>
</organism>
<dbReference type="InterPro" id="IPR014718">
    <property type="entry name" value="GH-type_carb-bd"/>
</dbReference>
<evidence type="ECO:0000313" key="1">
    <source>
        <dbReference type="EMBL" id="AJH01676.1"/>
    </source>
</evidence>
<dbReference type="CDD" id="cd09024">
    <property type="entry name" value="Aldose_epim_lacX"/>
    <property type="match status" value="1"/>
</dbReference>
<protein>
    <submittedName>
        <fullName evidence="1">Galactose mutarotase</fullName>
    </submittedName>
</protein>
<sequence>MIYSLENEKIKITASEHGGELHSITGKKEGTEYLWNGNPEYWKYHAPHLFPIIGKLKDSKYRVDGKEYELPSHGLARISQFTLLSQSNESITFELKFSDKSLEVYPYKFSLQVTYTIKENSVKVSYKVINLDDKKIYFSIGAHPAFMCPIEKTEILEDYYLKFNERENSSIMCFDKNTYFTHEKKDYLTNSDIIELKKDIFKDDALVFDDLKSNKITIKSKNHNKSLSVEFDGFPYMGIWAPADGAPFVCIEPWFGHADYGDFNGDFKDKEGIMFLEEGKEFNCSYIISIEE</sequence>
<dbReference type="InterPro" id="IPR011013">
    <property type="entry name" value="Gal_mutarotase_sf_dom"/>
</dbReference>
<proteinExistence type="predicted"/>
<dbReference type="GO" id="GO:0016853">
    <property type="term" value="F:isomerase activity"/>
    <property type="evidence" value="ECO:0007669"/>
    <property type="project" value="InterPro"/>
</dbReference>
<dbReference type="AlphaFoldDB" id="A0A0B5QLC3"/>
<dbReference type="Gene3D" id="2.70.98.10">
    <property type="match status" value="1"/>
</dbReference>
<accession>A0A0B5QLC3</accession>
<dbReference type="GO" id="GO:0005975">
    <property type="term" value="P:carbohydrate metabolic process"/>
    <property type="evidence" value="ECO:0007669"/>
    <property type="project" value="InterPro"/>
</dbReference>
<dbReference type="STRING" id="1520.LF65_05151"/>
<dbReference type="Proteomes" id="UP000031866">
    <property type="component" value="Chromosome"/>
</dbReference>
<dbReference type="PANTHER" id="PTHR11122">
    <property type="entry name" value="APOSPORY-ASSOCIATED PROTEIN C-RELATED"/>
    <property type="match status" value="1"/>
</dbReference>
<dbReference type="PANTHER" id="PTHR11122:SF13">
    <property type="entry name" value="GLUCOSE-6-PHOSPHATE 1-EPIMERASE"/>
    <property type="match status" value="1"/>
</dbReference>
<dbReference type="InterPro" id="IPR037481">
    <property type="entry name" value="LacX"/>
</dbReference>
<evidence type="ECO:0000313" key="2">
    <source>
        <dbReference type="Proteomes" id="UP000031866"/>
    </source>
</evidence>
<dbReference type="RefSeq" id="WP_041900151.1">
    <property type="nucleotide sequence ID" value="NZ_CP010086.2"/>
</dbReference>
<dbReference type="EMBL" id="CP010086">
    <property type="protein sequence ID" value="AJH01676.1"/>
    <property type="molecule type" value="Genomic_DNA"/>
</dbReference>
<dbReference type="SUPFAM" id="SSF74650">
    <property type="entry name" value="Galactose mutarotase-like"/>
    <property type="match status" value="1"/>
</dbReference>
<dbReference type="OrthoDB" id="9795355at2"/>
<dbReference type="KEGG" id="cbei:LF65_05151"/>